<dbReference type="GO" id="GO:0031390">
    <property type="term" value="C:Ctf18 RFC-like complex"/>
    <property type="evidence" value="ECO:0007669"/>
    <property type="project" value="EnsemblFungi"/>
</dbReference>
<dbReference type="JaponicusDB" id="SJAG_02610">
    <property type="gene designation" value="ctf18"/>
</dbReference>
<proteinExistence type="inferred from homology"/>
<feature type="region of interest" description="Disordered" evidence="4">
    <location>
        <begin position="107"/>
        <end position="136"/>
    </location>
</feature>
<dbReference type="GO" id="GO:0005634">
    <property type="term" value="C:nucleus"/>
    <property type="evidence" value="ECO:0000318"/>
    <property type="project" value="GO_Central"/>
</dbReference>
<dbReference type="Pfam" id="PF00004">
    <property type="entry name" value="AAA"/>
    <property type="match status" value="1"/>
</dbReference>
<gene>
    <name evidence="7" type="primary">ctf18</name>
    <name evidence="6" type="ORF">SJAG_02610</name>
</gene>
<dbReference type="SMART" id="SM00382">
    <property type="entry name" value="AAA"/>
    <property type="match status" value="1"/>
</dbReference>
<dbReference type="PANTHER" id="PTHR46765">
    <property type="entry name" value="P-LOOP CONTAINING NUCLEOSIDE TRIPHOSPHATE HYDROLASES SUPERFAMILY PROTEIN"/>
    <property type="match status" value="1"/>
</dbReference>
<dbReference type="GO" id="GO:0003677">
    <property type="term" value="F:DNA binding"/>
    <property type="evidence" value="ECO:0000318"/>
    <property type="project" value="GO_Central"/>
</dbReference>
<evidence type="ECO:0000259" key="5">
    <source>
        <dbReference type="SMART" id="SM00382"/>
    </source>
</evidence>
<comment type="subcellular location">
    <subcellularLocation>
        <location evidence="1">Nucleus</location>
    </subcellularLocation>
</comment>
<dbReference type="OMA" id="SIIHFHY"/>
<evidence type="ECO:0000313" key="7">
    <source>
        <dbReference type="JaponicusDB" id="SJAG_02610"/>
    </source>
</evidence>
<dbReference type="SUPFAM" id="SSF52540">
    <property type="entry name" value="P-loop containing nucleoside triphosphate hydrolases"/>
    <property type="match status" value="1"/>
</dbReference>
<dbReference type="EMBL" id="KE651166">
    <property type="protein sequence ID" value="EEB07523.1"/>
    <property type="molecule type" value="Genomic_DNA"/>
</dbReference>
<keyword evidence="2" id="KW-0539">Nucleus</keyword>
<accession>B6K0Q2</accession>
<name>B6K0Q2_SCHJY</name>
<sequence>MDEFPNEDDIDVLLAEDRLPSLGEYEDLIDEEEKILLEERNQNSILHLEERNVMSNLFNSSQPPVSPTRNGNDLPSRLDLYSDTSDMSDILPFDLVSQKLEIPDGLFVSPGGGRADETQSLRERKSSLSHDTHSSVAARTTSGKELIFKKRYDRRELTNTSECKSVLDISDSFSSLVQRVASTGTKLLQEEKARQEERLLDPDTSSVSVYSQTSKTDGLLWTDKYRPQLFRDLVGDERVHRSAMHWIKEWDSCVFGLSPPPSRNGTAKPQLKLDPYGRPEKRVLLLTGPPGSGKTTLAHVIARQAGYNVVEVNASDDRTANTVKQKIAEAINTHTAFSSRPTCIVADEIDGGDPGFARALADLLIGDERATSAITNSQKRKRNTNRKLILRPIICICNDVFTPSLRTLRPYARIVYFKPAPQAALVGRLRTVCRLQGLNADSRSLTVLTDLCKFDIRSSLNALQMLSRHSDSISEQTMKQLMFPDSGNDLSNHAVGLLTKIFRLPQSKELRFLKSVTPQYTHFSSLLNSLESVDDNNSTLMHCFQTFLTLSFADHLFTKVISSGDWLYFMDRILTLQYQGHAELLRYFASSLLHFHQHYATVDCPRFTKLPRDDLEMMKNRKSRSEILDDFFNRIPLVSRQMYSRTTVLLDAIPFLVNLVNPDIKAVSKTLVNPNDEKALQHTVDLMVYSHLNYEQLPSSEGGFIYRLDPPIDDLLMNPKRSFYSLRQLISIQISKAKRAILSNKLKNSNGLKKDAPKPAKRKLHERNNIQRDFFGRVVQPKDEHSTLMVNELPLKLAPVTVKYRNGFSNAVRKPISLREIIDLL</sequence>
<dbReference type="CDD" id="cd00009">
    <property type="entry name" value="AAA"/>
    <property type="match status" value="1"/>
</dbReference>
<dbReference type="Gene3D" id="3.40.50.300">
    <property type="entry name" value="P-loop containing nucleotide triphosphate hydrolases"/>
    <property type="match status" value="1"/>
</dbReference>
<dbReference type="STRING" id="402676.B6K0Q2"/>
<feature type="compositionally biased region" description="Basic and acidic residues" evidence="4">
    <location>
        <begin position="114"/>
        <end position="133"/>
    </location>
</feature>
<dbReference type="Gene3D" id="1.10.8.60">
    <property type="match status" value="1"/>
</dbReference>
<dbReference type="Proteomes" id="UP000001744">
    <property type="component" value="Unassembled WGS sequence"/>
</dbReference>
<dbReference type="VEuPathDB" id="FungiDB:SJAG_02610"/>
<dbReference type="GeneID" id="7047720"/>
<evidence type="ECO:0000256" key="2">
    <source>
        <dbReference type="ARBA" id="ARBA00023242"/>
    </source>
</evidence>
<comment type="similarity">
    <text evidence="3">Belongs to the activator 1 small subunits family. CTF18 subfamily.</text>
</comment>
<dbReference type="GO" id="GO:0000785">
    <property type="term" value="C:chromatin"/>
    <property type="evidence" value="ECO:0007669"/>
    <property type="project" value="EnsemblFungi"/>
</dbReference>
<dbReference type="InterPro" id="IPR053016">
    <property type="entry name" value="CTF18-RFC_complex"/>
</dbReference>
<protein>
    <submittedName>
        <fullName evidence="6">DNA replication factor C complex subunit Ctf18</fullName>
    </submittedName>
</protein>
<dbReference type="InterPro" id="IPR003593">
    <property type="entry name" value="AAA+_ATPase"/>
</dbReference>
<evidence type="ECO:0000256" key="3">
    <source>
        <dbReference type="ARBA" id="ARBA00043975"/>
    </source>
</evidence>
<dbReference type="HOGENOM" id="CLU_004894_3_1_1"/>
<dbReference type="PANTHER" id="PTHR46765:SF1">
    <property type="entry name" value="P-LOOP CONTAINING NUCLEOSIDE TRIPHOSPHATE HYDROLASES SUPERFAMILY PROTEIN"/>
    <property type="match status" value="1"/>
</dbReference>
<organism evidence="6 8">
    <name type="scientific">Schizosaccharomyces japonicus (strain yFS275 / FY16936)</name>
    <name type="common">Fission yeast</name>
    <dbReference type="NCBI Taxonomy" id="402676"/>
    <lineage>
        <taxon>Eukaryota</taxon>
        <taxon>Fungi</taxon>
        <taxon>Dikarya</taxon>
        <taxon>Ascomycota</taxon>
        <taxon>Taphrinomycotina</taxon>
        <taxon>Schizosaccharomycetes</taxon>
        <taxon>Schizosaccharomycetales</taxon>
        <taxon>Schizosaccharomycetaceae</taxon>
        <taxon>Schizosaccharomyces</taxon>
    </lineage>
</organism>
<dbReference type="OrthoDB" id="2195431at2759"/>
<dbReference type="GO" id="GO:0016887">
    <property type="term" value="F:ATP hydrolysis activity"/>
    <property type="evidence" value="ECO:0007669"/>
    <property type="project" value="InterPro"/>
</dbReference>
<reference evidence="6 8" key="1">
    <citation type="journal article" date="2011" name="Science">
        <title>Comparative functional genomics of the fission yeasts.</title>
        <authorList>
            <person name="Rhind N."/>
            <person name="Chen Z."/>
            <person name="Yassour M."/>
            <person name="Thompson D.A."/>
            <person name="Haas B.J."/>
            <person name="Habib N."/>
            <person name="Wapinski I."/>
            <person name="Roy S."/>
            <person name="Lin M.F."/>
            <person name="Heiman D.I."/>
            <person name="Young S.K."/>
            <person name="Furuya K."/>
            <person name="Guo Y."/>
            <person name="Pidoux A."/>
            <person name="Chen H.M."/>
            <person name="Robbertse B."/>
            <person name="Goldberg J.M."/>
            <person name="Aoki K."/>
            <person name="Bayne E.H."/>
            <person name="Berlin A.M."/>
            <person name="Desjardins C.A."/>
            <person name="Dobbs E."/>
            <person name="Dukaj L."/>
            <person name="Fan L."/>
            <person name="FitzGerald M.G."/>
            <person name="French C."/>
            <person name="Gujja S."/>
            <person name="Hansen K."/>
            <person name="Keifenheim D."/>
            <person name="Levin J.Z."/>
            <person name="Mosher R.A."/>
            <person name="Mueller C.A."/>
            <person name="Pfiffner J."/>
            <person name="Priest M."/>
            <person name="Russ C."/>
            <person name="Smialowska A."/>
            <person name="Swoboda P."/>
            <person name="Sykes S.M."/>
            <person name="Vaughn M."/>
            <person name="Vengrova S."/>
            <person name="Yoder R."/>
            <person name="Zeng Q."/>
            <person name="Allshire R."/>
            <person name="Baulcombe D."/>
            <person name="Birren B.W."/>
            <person name="Brown W."/>
            <person name="Ekwall K."/>
            <person name="Kellis M."/>
            <person name="Leatherwood J."/>
            <person name="Levin H."/>
            <person name="Margalit H."/>
            <person name="Martienssen R."/>
            <person name="Nieduszynski C.A."/>
            <person name="Spatafora J.W."/>
            <person name="Friedman N."/>
            <person name="Dalgaard J.Z."/>
            <person name="Baumann P."/>
            <person name="Niki H."/>
            <person name="Regev A."/>
            <person name="Nusbaum C."/>
        </authorList>
    </citation>
    <scope>NUCLEOTIDE SEQUENCE [LARGE SCALE GENOMIC DNA]</scope>
    <source>
        <strain evidence="8">yFS275 / FY16936</strain>
    </source>
</reference>
<evidence type="ECO:0000313" key="8">
    <source>
        <dbReference type="Proteomes" id="UP000001744"/>
    </source>
</evidence>
<keyword evidence="8" id="KW-1185">Reference proteome</keyword>
<evidence type="ECO:0000256" key="4">
    <source>
        <dbReference type="SAM" id="MobiDB-lite"/>
    </source>
</evidence>
<dbReference type="eggNOG" id="KOG1969">
    <property type="taxonomic scope" value="Eukaryota"/>
</dbReference>
<dbReference type="AlphaFoldDB" id="B6K0Q2"/>
<evidence type="ECO:0000256" key="1">
    <source>
        <dbReference type="ARBA" id="ARBA00004123"/>
    </source>
</evidence>
<dbReference type="GO" id="GO:0005524">
    <property type="term" value="F:ATP binding"/>
    <property type="evidence" value="ECO:0007669"/>
    <property type="project" value="InterPro"/>
</dbReference>
<dbReference type="RefSeq" id="XP_002173816.1">
    <property type="nucleotide sequence ID" value="XM_002173780.2"/>
</dbReference>
<dbReference type="InterPro" id="IPR003959">
    <property type="entry name" value="ATPase_AAA_core"/>
</dbReference>
<dbReference type="InterPro" id="IPR027417">
    <property type="entry name" value="P-loop_NTPase"/>
</dbReference>
<evidence type="ECO:0000313" key="6">
    <source>
        <dbReference type="EMBL" id="EEB07523.1"/>
    </source>
</evidence>
<feature type="domain" description="AAA+ ATPase" evidence="5">
    <location>
        <begin position="280"/>
        <end position="420"/>
    </location>
</feature>
<dbReference type="GO" id="GO:0045005">
    <property type="term" value="P:DNA-templated DNA replication maintenance of fidelity"/>
    <property type="evidence" value="ECO:0007669"/>
    <property type="project" value="EnsemblFungi"/>
</dbReference>